<feature type="region of interest" description="Disordered" evidence="1">
    <location>
        <begin position="76"/>
        <end position="104"/>
    </location>
</feature>
<proteinExistence type="predicted"/>
<protein>
    <submittedName>
        <fullName evidence="2">Uncharacterized protein</fullName>
    </submittedName>
</protein>
<dbReference type="AlphaFoldDB" id="A0A9Q3CA12"/>
<keyword evidence="3" id="KW-1185">Reference proteome</keyword>
<reference evidence="2" key="1">
    <citation type="submission" date="2021-03" db="EMBL/GenBank/DDBJ databases">
        <title>Draft genome sequence of rust myrtle Austropuccinia psidii MF-1, a brazilian biotype.</title>
        <authorList>
            <person name="Quecine M.C."/>
            <person name="Pachon D.M.R."/>
            <person name="Bonatelli M.L."/>
            <person name="Correr F.H."/>
            <person name="Franceschini L.M."/>
            <person name="Leite T.F."/>
            <person name="Margarido G.R.A."/>
            <person name="Almeida C.A."/>
            <person name="Ferrarezi J.A."/>
            <person name="Labate C.A."/>
        </authorList>
    </citation>
    <scope>NUCLEOTIDE SEQUENCE</scope>
    <source>
        <strain evidence="2">MF-1</strain>
    </source>
</reference>
<dbReference type="EMBL" id="AVOT02005783">
    <property type="protein sequence ID" value="MBW0479974.1"/>
    <property type="molecule type" value="Genomic_DNA"/>
</dbReference>
<accession>A0A9Q3CA12</accession>
<organism evidence="2 3">
    <name type="scientific">Austropuccinia psidii MF-1</name>
    <dbReference type="NCBI Taxonomy" id="1389203"/>
    <lineage>
        <taxon>Eukaryota</taxon>
        <taxon>Fungi</taxon>
        <taxon>Dikarya</taxon>
        <taxon>Basidiomycota</taxon>
        <taxon>Pucciniomycotina</taxon>
        <taxon>Pucciniomycetes</taxon>
        <taxon>Pucciniales</taxon>
        <taxon>Sphaerophragmiaceae</taxon>
        <taxon>Austropuccinia</taxon>
    </lineage>
</organism>
<evidence type="ECO:0000313" key="3">
    <source>
        <dbReference type="Proteomes" id="UP000765509"/>
    </source>
</evidence>
<evidence type="ECO:0000256" key="1">
    <source>
        <dbReference type="SAM" id="MobiDB-lite"/>
    </source>
</evidence>
<name>A0A9Q3CA12_9BASI</name>
<gene>
    <name evidence="2" type="ORF">O181_019689</name>
</gene>
<sequence>MKLFPDLDLRGLLTSTITSPPFLPKIGKTNFLINHYQKNHHNQQKKPPITILPHKHPLLFLTPPLVPTLNNPLQFMSPSPDCKKPPPSHLESLKNPTPDPPNKNDHMIIPKIYKSKPSFLTQTQSNNPLSILTTILQKIENLEKREANITLPTDLTALIT</sequence>
<evidence type="ECO:0000313" key="2">
    <source>
        <dbReference type="EMBL" id="MBW0479974.1"/>
    </source>
</evidence>
<dbReference type="Proteomes" id="UP000765509">
    <property type="component" value="Unassembled WGS sequence"/>
</dbReference>
<comment type="caution">
    <text evidence="2">The sequence shown here is derived from an EMBL/GenBank/DDBJ whole genome shotgun (WGS) entry which is preliminary data.</text>
</comment>